<dbReference type="EMBL" id="JARKIE010000245">
    <property type="protein sequence ID" value="KAJ7661853.1"/>
    <property type="molecule type" value="Genomic_DNA"/>
</dbReference>
<organism evidence="1 2">
    <name type="scientific">Mycena rosella</name>
    <name type="common">Pink bonnet</name>
    <name type="synonym">Agaricus rosellus</name>
    <dbReference type="NCBI Taxonomy" id="1033263"/>
    <lineage>
        <taxon>Eukaryota</taxon>
        <taxon>Fungi</taxon>
        <taxon>Dikarya</taxon>
        <taxon>Basidiomycota</taxon>
        <taxon>Agaricomycotina</taxon>
        <taxon>Agaricomycetes</taxon>
        <taxon>Agaricomycetidae</taxon>
        <taxon>Agaricales</taxon>
        <taxon>Marasmiineae</taxon>
        <taxon>Mycenaceae</taxon>
        <taxon>Mycena</taxon>
    </lineage>
</organism>
<name>A0AAD7CSS9_MYCRO</name>
<proteinExistence type="predicted"/>
<evidence type="ECO:0000313" key="2">
    <source>
        <dbReference type="Proteomes" id="UP001221757"/>
    </source>
</evidence>
<comment type="caution">
    <text evidence="1">The sequence shown here is derived from an EMBL/GenBank/DDBJ whole genome shotgun (WGS) entry which is preliminary data.</text>
</comment>
<evidence type="ECO:0000313" key="1">
    <source>
        <dbReference type="EMBL" id="KAJ7661853.1"/>
    </source>
</evidence>
<gene>
    <name evidence="1" type="ORF">B0H17DRAFT_1144499</name>
</gene>
<protein>
    <submittedName>
        <fullName evidence="1">Uncharacterized protein</fullName>
    </submittedName>
</protein>
<sequence length="136" mass="14576">MPGTARKASMCTSSPKAHSLLPIGYVCAGKIYKDVPTEVSDAESAAREIPSAVAATFPPPDLSVTDLLAVKLPGIAEKLPNNFRKTKGWFSTDLPNCDPLTSLWSLKSTPSISLLREWVPPKRVGLNISGTRLMLA</sequence>
<dbReference type="AlphaFoldDB" id="A0AAD7CSS9"/>
<accession>A0AAD7CSS9</accession>
<dbReference type="Proteomes" id="UP001221757">
    <property type="component" value="Unassembled WGS sequence"/>
</dbReference>
<reference evidence="1" key="1">
    <citation type="submission" date="2023-03" db="EMBL/GenBank/DDBJ databases">
        <title>Massive genome expansion in bonnet fungi (Mycena s.s.) driven by repeated elements and novel gene families across ecological guilds.</title>
        <authorList>
            <consortium name="Lawrence Berkeley National Laboratory"/>
            <person name="Harder C.B."/>
            <person name="Miyauchi S."/>
            <person name="Viragh M."/>
            <person name="Kuo A."/>
            <person name="Thoen E."/>
            <person name="Andreopoulos B."/>
            <person name="Lu D."/>
            <person name="Skrede I."/>
            <person name="Drula E."/>
            <person name="Henrissat B."/>
            <person name="Morin E."/>
            <person name="Kohler A."/>
            <person name="Barry K."/>
            <person name="LaButti K."/>
            <person name="Morin E."/>
            <person name="Salamov A."/>
            <person name="Lipzen A."/>
            <person name="Mereny Z."/>
            <person name="Hegedus B."/>
            <person name="Baldrian P."/>
            <person name="Stursova M."/>
            <person name="Weitz H."/>
            <person name="Taylor A."/>
            <person name="Grigoriev I.V."/>
            <person name="Nagy L.G."/>
            <person name="Martin F."/>
            <person name="Kauserud H."/>
        </authorList>
    </citation>
    <scope>NUCLEOTIDE SEQUENCE</scope>
    <source>
        <strain evidence="1">CBHHK067</strain>
    </source>
</reference>
<keyword evidence="2" id="KW-1185">Reference proteome</keyword>